<dbReference type="InterPro" id="IPR055411">
    <property type="entry name" value="LRR_FXL15/At3g58940/PEG3-like"/>
</dbReference>
<organism evidence="2 3">
    <name type="scientific">Camelina sativa</name>
    <name type="common">False flax</name>
    <name type="synonym">Myagrum sativum</name>
    <dbReference type="NCBI Taxonomy" id="90675"/>
    <lineage>
        <taxon>Eukaryota</taxon>
        <taxon>Viridiplantae</taxon>
        <taxon>Streptophyta</taxon>
        <taxon>Embryophyta</taxon>
        <taxon>Tracheophyta</taxon>
        <taxon>Spermatophyta</taxon>
        <taxon>Magnoliopsida</taxon>
        <taxon>eudicotyledons</taxon>
        <taxon>Gunneridae</taxon>
        <taxon>Pentapetalae</taxon>
        <taxon>rosids</taxon>
        <taxon>malvids</taxon>
        <taxon>Brassicales</taxon>
        <taxon>Brassicaceae</taxon>
        <taxon>Camelineae</taxon>
        <taxon>Camelina</taxon>
    </lineage>
</organism>
<dbReference type="Gene3D" id="3.80.10.10">
    <property type="entry name" value="Ribonuclease Inhibitor"/>
    <property type="match status" value="1"/>
</dbReference>
<gene>
    <name evidence="3" type="primary">LOC104784058</name>
</gene>
<dbReference type="Proteomes" id="UP000694864">
    <property type="component" value="Chromosome 4"/>
</dbReference>
<accession>A0ABM0YXG8</accession>
<name>A0ABM0YXG8_CAMSA</name>
<dbReference type="GeneID" id="104784058"/>
<protein>
    <submittedName>
        <fullName evidence="3">F-box protein At3g62430-like</fullName>
    </submittedName>
</protein>
<dbReference type="PANTHER" id="PTHR31293:SF12">
    <property type="entry name" value="RNI-LIKE SUPERFAMILY PROTEIN"/>
    <property type="match status" value="1"/>
</dbReference>
<feature type="domain" description="FBD" evidence="1">
    <location>
        <begin position="356"/>
        <end position="428"/>
    </location>
</feature>
<dbReference type="PANTHER" id="PTHR31293">
    <property type="entry name" value="RNI-LIKE SUPERFAMILY PROTEIN"/>
    <property type="match status" value="1"/>
</dbReference>
<dbReference type="InterPro" id="IPR055294">
    <property type="entry name" value="FBL60-like"/>
</dbReference>
<evidence type="ECO:0000313" key="2">
    <source>
        <dbReference type="Proteomes" id="UP000694864"/>
    </source>
</evidence>
<dbReference type="InterPro" id="IPR006566">
    <property type="entry name" value="FBD"/>
</dbReference>
<evidence type="ECO:0000313" key="3">
    <source>
        <dbReference type="RefSeq" id="XP_010507432.1"/>
    </source>
</evidence>
<proteinExistence type="predicted"/>
<keyword evidence="2" id="KW-1185">Reference proteome</keyword>
<dbReference type="InterPro" id="IPR032675">
    <property type="entry name" value="LRR_dom_sf"/>
</dbReference>
<evidence type="ECO:0000259" key="1">
    <source>
        <dbReference type="SMART" id="SM00579"/>
    </source>
</evidence>
<reference evidence="3" key="2">
    <citation type="submission" date="2025-08" db="UniProtKB">
        <authorList>
            <consortium name="RefSeq"/>
        </authorList>
    </citation>
    <scope>IDENTIFICATION</scope>
    <source>
        <tissue evidence="3">Leaf</tissue>
    </source>
</reference>
<dbReference type="SMART" id="SM00579">
    <property type="entry name" value="FBD"/>
    <property type="match status" value="1"/>
</dbReference>
<dbReference type="RefSeq" id="XP_010507432.1">
    <property type="nucleotide sequence ID" value="XM_010509130.2"/>
</dbReference>
<sequence>MSEIVRVQEISSKSEHLKIASKNCLNQITIISNVSSSDRSFQSNGSFKDFVFVLLARRDSYRIRRFSLKLRSMDFDSVTYNLLNDCLRNVLNRRVLVLELDVNVNEGYALPSEVFTCKKVEKLRLGSGFVIENVPKTALLPALKTLLLDKVSFNDTNGDCAFTRLISASPVLEELVIYRNDSEDWKWSRIVVSQILKRLTFRGGGWRDHSGCSFEPISFDTPSLEYFEYFDILRDEYPVVNLNSLVEAKLELYVFLGGDHYDARNLVKALKNVRILSVGAVDTMHVFNTFKKKVPVFENLNHLSISTELASVCWDAVPILLEKSPNLKTLTVEALHYNTQDRGDVSSVCKCLDGYYFLSSCHIKVLKITKFKGDIGEMVQIKHVLEKLPRLELLELHGQASRNDLKLKIMMRLLMLPRASSKCKVKVKFS</sequence>
<dbReference type="Pfam" id="PF24758">
    <property type="entry name" value="LRR_At5g56370"/>
    <property type="match status" value="1"/>
</dbReference>
<dbReference type="SUPFAM" id="SSF52047">
    <property type="entry name" value="RNI-like"/>
    <property type="match status" value="1"/>
</dbReference>
<reference evidence="2" key="1">
    <citation type="journal article" date="2014" name="Nat. Commun.">
        <title>The emerging biofuel crop Camelina sativa retains a highly undifferentiated hexaploid genome structure.</title>
        <authorList>
            <person name="Kagale S."/>
            <person name="Koh C."/>
            <person name="Nixon J."/>
            <person name="Bollina V."/>
            <person name="Clarke W.E."/>
            <person name="Tuteja R."/>
            <person name="Spillane C."/>
            <person name="Robinson S.J."/>
            <person name="Links M.G."/>
            <person name="Clarke C."/>
            <person name="Higgins E.E."/>
            <person name="Huebert T."/>
            <person name="Sharpe A.G."/>
            <person name="Parkin I.A."/>
        </authorList>
    </citation>
    <scope>NUCLEOTIDE SEQUENCE [LARGE SCALE GENOMIC DNA]</scope>
    <source>
        <strain evidence="2">cv. DH55</strain>
    </source>
</reference>